<feature type="domain" description="Phage head morphogenesis" evidence="1">
    <location>
        <begin position="205"/>
        <end position="329"/>
    </location>
</feature>
<reference evidence="2" key="2">
    <citation type="submission" date="2023-01" db="EMBL/GenBank/DDBJ databases">
        <authorList>
            <person name="Sun Q."/>
            <person name="Evtushenko L."/>
        </authorList>
    </citation>
    <scope>NUCLEOTIDE SEQUENCE</scope>
    <source>
        <strain evidence="2">VKM B-2222</strain>
    </source>
</reference>
<dbReference type="Pfam" id="PF04233">
    <property type="entry name" value="Phage_Mu_F"/>
    <property type="match status" value="1"/>
</dbReference>
<reference evidence="2" key="1">
    <citation type="journal article" date="2014" name="Int. J. Syst. Evol. Microbiol.">
        <title>Complete genome sequence of Corynebacterium casei LMG S-19264T (=DSM 44701T), isolated from a smear-ripened cheese.</title>
        <authorList>
            <consortium name="US DOE Joint Genome Institute (JGI-PGF)"/>
            <person name="Walter F."/>
            <person name="Albersmeier A."/>
            <person name="Kalinowski J."/>
            <person name="Ruckert C."/>
        </authorList>
    </citation>
    <scope>NUCLEOTIDE SEQUENCE</scope>
    <source>
        <strain evidence="2">VKM B-2222</strain>
    </source>
</reference>
<comment type="caution">
    <text evidence="2">The sequence shown here is derived from an EMBL/GenBank/DDBJ whole genome shotgun (WGS) entry which is preliminary data.</text>
</comment>
<dbReference type="RefSeq" id="WP_271179310.1">
    <property type="nucleotide sequence ID" value="NZ_BSFH01000017.1"/>
</dbReference>
<dbReference type="Proteomes" id="UP001143349">
    <property type="component" value="Unassembled WGS sequence"/>
</dbReference>
<dbReference type="EMBL" id="BSFH01000017">
    <property type="protein sequence ID" value="GLK63477.1"/>
    <property type="molecule type" value="Genomic_DNA"/>
</dbReference>
<dbReference type="AlphaFoldDB" id="A0AAD3NWZ7"/>
<sequence length="343" mass="38678">MAKRLPKEILDALSQLEPRMAQAIIEAFQNMTDAVALQRAEAAILAGDMEAAIEALRISPEWFTRSNEALRQAFLEGGAIAVAAMRVRDPYDGTRFVLGFDGRHIRAEEWISTRSSRLIADIVEDQRQMAREVIRAGVEAGRSPRQVALDLVGRVNRATGKREGGFIGLTAQQARWVRNAEAQIRSMDAGYLDRARRDKRYDAMVRKAIKDGKQLSEADLRRVVSRYKDRLLKMRADAIARTETLNALRAGRHEGFKQLIDSGKVRADQVVVTWSATMDGRTRDTHRSMNGQKIRMGQLFTSPSGAMFEYPGDVTHGAPPEEIIQCRCIAEYRIRSDLMRYED</sequence>
<gene>
    <name evidence="2" type="ORF">GCM10017635_09470</name>
</gene>
<name>A0AAD3NWZ7_9RHOB</name>
<evidence type="ECO:0000313" key="3">
    <source>
        <dbReference type="Proteomes" id="UP001143349"/>
    </source>
</evidence>
<evidence type="ECO:0000259" key="1">
    <source>
        <dbReference type="Pfam" id="PF04233"/>
    </source>
</evidence>
<protein>
    <recommendedName>
        <fullName evidence="1">Phage head morphogenesis domain-containing protein</fullName>
    </recommendedName>
</protein>
<evidence type="ECO:0000313" key="2">
    <source>
        <dbReference type="EMBL" id="GLK63477.1"/>
    </source>
</evidence>
<organism evidence="2 3">
    <name type="scientific">Paracoccus kondratievae</name>
    <dbReference type="NCBI Taxonomy" id="135740"/>
    <lineage>
        <taxon>Bacteria</taxon>
        <taxon>Pseudomonadati</taxon>
        <taxon>Pseudomonadota</taxon>
        <taxon>Alphaproteobacteria</taxon>
        <taxon>Rhodobacterales</taxon>
        <taxon>Paracoccaceae</taxon>
        <taxon>Paracoccus</taxon>
    </lineage>
</organism>
<proteinExistence type="predicted"/>
<keyword evidence="3" id="KW-1185">Reference proteome</keyword>
<accession>A0AAD3NWZ7</accession>
<dbReference type="InterPro" id="IPR006528">
    <property type="entry name" value="Phage_head_morphogenesis_dom"/>
</dbReference>